<comment type="function">
    <text evidence="6">Quinone reductase that provides resistance to thiol-specific stress caused by electrophilic quinones.</text>
</comment>
<keyword evidence="9" id="KW-1185">Reference proteome</keyword>
<dbReference type="GO" id="GO:0016652">
    <property type="term" value="F:oxidoreductase activity, acting on NAD(P)H as acceptor"/>
    <property type="evidence" value="ECO:0007669"/>
    <property type="project" value="UniProtKB-UniRule"/>
</dbReference>
<comment type="function">
    <text evidence="6">Also exhibits azoreductase activity. Catalyzes the reductive cleavage of the azo bond in aromatic azo compounds to the corresponding amines.</text>
</comment>
<evidence type="ECO:0000256" key="1">
    <source>
        <dbReference type="ARBA" id="ARBA00022630"/>
    </source>
</evidence>
<evidence type="ECO:0000256" key="4">
    <source>
        <dbReference type="ARBA" id="ARBA00023027"/>
    </source>
</evidence>
<evidence type="ECO:0000259" key="7">
    <source>
        <dbReference type="Pfam" id="PF02525"/>
    </source>
</evidence>
<dbReference type="HAMAP" id="MF_01216">
    <property type="entry name" value="Azoreductase_type1"/>
    <property type="match status" value="1"/>
</dbReference>
<evidence type="ECO:0000256" key="3">
    <source>
        <dbReference type="ARBA" id="ARBA00023002"/>
    </source>
</evidence>
<name>A0A1I4L4D6_9GAMM</name>
<accession>A0A1I4L4D6</accession>
<dbReference type="InterPro" id="IPR050104">
    <property type="entry name" value="FMN-dep_NADH:Q_OxRdtase_AzoR1"/>
</dbReference>
<keyword evidence="1 6" id="KW-0285">Flavoprotein</keyword>
<evidence type="ECO:0000256" key="5">
    <source>
        <dbReference type="ARBA" id="ARBA00048542"/>
    </source>
</evidence>
<reference evidence="9" key="1">
    <citation type="submission" date="2016-10" db="EMBL/GenBank/DDBJ databases">
        <authorList>
            <person name="Varghese N."/>
            <person name="Submissions S."/>
        </authorList>
    </citation>
    <scope>NUCLEOTIDE SEQUENCE [LARGE SCALE GENOMIC DNA]</scope>
    <source>
        <strain evidence="9">CGMCC 1.7061</strain>
    </source>
</reference>
<dbReference type="PANTHER" id="PTHR43741">
    <property type="entry name" value="FMN-DEPENDENT NADH-AZOREDUCTASE 1"/>
    <property type="match status" value="1"/>
</dbReference>
<feature type="binding site" evidence="6">
    <location>
        <position position="10"/>
    </location>
    <ligand>
        <name>FMN</name>
        <dbReference type="ChEBI" id="CHEBI:58210"/>
    </ligand>
</feature>
<dbReference type="SUPFAM" id="SSF52218">
    <property type="entry name" value="Flavoproteins"/>
    <property type="match status" value="1"/>
</dbReference>
<protein>
    <recommendedName>
        <fullName evidence="6">FMN dependent NADH:quinone oxidoreductase</fullName>
        <ecNumber evidence="6">1.6.5.-</ecNumber>
    </recommendedName>
    <alternativeName>
        <fullName evidence="6">Azo-dye reductase</fullName>
    </alternativeName>
    <alternativeName>
        <fullName evidence="6">FMN-dependent NADH-azo compound oxidoreductase</fullName>
    </alternativeName>
    <alternativeName>
        <fullName evidence="6">FMN-dependent NADH-azoreductase</fullName>
        <ecNumber evidence="6">1.7.1.17</ecNumber>
    </alternativeName>
</protein>
<comment type="catalytic activity">
    <reaction evidence="6">
        <text>2 a quinone + NADH + H(+) = 2 a 1,4-benzosemiquinone + NAD(+)</text>
        <dbReference type="Rhea" id="RHEA:65952"/>
        <dbReference type="ChEBI" id="CHEBI:15378"/>
        <dbReference type="ChEBI" id="CHEBI:57540"/>
        <dbReference type="ChEBI" id="CHEBI:57945"/>
        <dbReference type="ChEBI" id="CHEBI:132124"/>
        <dbReference type="ChEBI" id="CHEBI:134225"/>
    </reaction>
</comment>
<proteinExistence type="inferred from homology"/>
<comment type="subunit">
    <text evidence="6">Homodimer.</text>
</comment>
<dbReference type="GO" id="GO:0010181">
    <property type="term" value="F:FMN binding"/>
    <property type="evidence" value="ECO:0007669"/>
    <property type="project" value="UniProtKB-UniRule"/>
</dbReference>
<dbReference type="GO" id="GO:0009055">
    <property type="term" value="F:electron transfer activity"/>
    <property type="evidence" value="ECO:0007669"/>
    <property type="project" value="UniProtKB-UniRule"/>
</dbReference>
<comment type="similarity">
    <text evidence="6">Belongs to the azoreductase type 1 family.</text>
</comment>
<gene>
    <name evidence="6" type="primary">azoR</name>
    <name evidence="8" type="ORF">SAMN04487963_0241</name>
</gene>
<dbReference type="InterPro" id="IPR003680">
    <property type="entry name" value="Flavodoxin_fold"/>
</dbReference>
<keyword evidence="3 6" id="KW-0560">Oxidoreductase</keyword>
<dbReference type="AlphaFoldDB" id="A0A1I4L4D6"/>
<organism evidence="8 9">
    <name type="scientific">Marinobacter zhejiangensis</name>
    <dbReference type="NCBI Taxonomy" id="488535"/>
    <lineage>
        <taxon>Bacteria</taxon>
        <taxon>Pseudomonadati</taxon>
        <taxon>Pseudomonadota</taxon>
        <taxon>Gammaproteobacteria</taxon>
        <taxon>Pseudomonadales</taxon>
        <taxon>Marinobacteraceae</taxon>
        <taxon>Marinobacter</taxon>
    </lineage>
</organism>
<dbReference type="OrthoDB" id="9787136at2"/>
<dbReference type="Pfam" id="PF02525">
    <property type="entry name" value="Flavodoxin_2"/>
    <property type="match status" value="1"/>
</dbReference>
<comment type="caution">
    <text evidence="6">Lacks conserved residue(s) required for the propagation of feature annotation.</text>
</comment>
<dbReference type="InterPro" id="IPR023048">
    <property type="entry name" value="NADH:quinone_OxRdtase_FMN_depd"/>
</dbReference>
<dbReference type="EC" id="1.6.5.-" evidence="6"/>
<dbReference type="RefSeq" id="WP_092020074.1">
    <property type="nucleotide sequence ID" value="NZ_FOUE01000001.1"/>
</dbReference>
<evidence type="ECO:0000313" key="8">
    <source>
        <dbReference type="EMBL" id="SFL85507.1"/>
    </source>
</evidence>
<dbReference type="PANTHER" id="PTHR43741:SF2">
    <property type="entry name" value="FMN-DEPENDENT NADH:QUINONE OXIDOREDUCTASE"/>
    <property type="match status" value="1"/>
</dbReference>
<keyword evidence="2 6" id="KW-0288">FMN</keyword>
<sequence length="200" mass="21645">MQNILVITASIFGQNGQSSQLVTKTLNKLTRQHPDAQVTVRDLAKEPVPHLDAERFGAFLSAQGEPTAEQAAVLTYSDELIAELKRADAVVLGVPMYNFGVPSVLKAYFDHIARAGVTFRYTENGPQGLLEDKPVYVLAARGGIYSGTPNDSQTPFLRSFLGFLGLTSVEFVYAEGLNMGDDQKAQALDKADTHIDALTA</sequence>
<evidence type="ECO:0000256" key="6">
    <source>
        <dbReference type="HAMAP-Rule" id="MF_01216"/>
    </source>
</evidence>
<evidence type="ECO:0000313" key="9">
    <source>
        <dbReference type="Proteomes" id="UP000198519"/>
    </source>
</evidence>
<feature type="binding site" evidence="6">
    <location>
        <begin position="96"/>
        <end position="99"/>
    </location>
    <ligand>
        <name>FMN</name>
        <dbReference type="ChEBI" id="CHEBI:58210"/>
    </ligand>
</feature>
<comment type="catalytic activity">
    <reaction evidence="5">
        <text>N,N-dimethyl-1,4-phenylenediamine + anthranilate + 2 NAD(+) = 2-(4-dimethylaminophenyl)diazenylbenzoate + 2 NADH + 2 H(+)</text>
        <dbReference type="Rhea" id="RHEA:55872"/>
        <dbReference type="ChEBI" id="CHEBI:15378"/>
        <dbReference type="ChEBI" id="CHEBI:15783"/>
        <dbReference type="ChEBI" id="CHEBI:16567"/>
        <dbReference type="ChEBI" id="CHEBI:57540"/>
        <dbReference type="ChEBI" id="CHEBI:57945"/>
        <dbReference type="ChEBI" id="CHEBI:71579"/>
        <dbReference type="EC" id="1.7.1.17"/>
    </reaction>
    <physiologicalReaction direction="right-to-left" evidence="5">
        <dbReference type="Rhea" id="RHEA:55874"/>
    </physiologicalReaction>
</comment>
<dbReference type="InterPro" id="IPR029039">
    <property type="entry name" value="Flavoprotein-like_sf"/>
</dbReference>
<dbReference type="EC" id="1.7.1.17" evidence="6"/>
<dbReference type="Proteomes" id="UP000198519">
    <property type="component" value="Unassembled WGS sequence"/>
</dbReference>
<evidence type="ECO:0000256" key="2">
    <source>
        <dbReference type="ARBA" id="ARBA00022643"/>
    </source>
</evidence>
<dbReference type="EMBL" id="FOUE01000001">
    <property type="protein sequence ID" value="SFL85507.1"/>
    <property type="molecule type" value="Genomic_DNA"/>
</dbReference>
<dbReference type="GO" id="GO:0016655">
    <property type="term" value="F:oxidoreductase activity, acting on NAD(P)H, quinone or similar compound as acceptor"/>
    <property type="evidence" value="ECO:0007669"/>
    <property type="project" value="InterPro"/>
</dbReference>
<dbReference type="STRING" id="488535.SAMN04487963_0241"/>
<comment type="cofactor">
    <cofactor evidence="6">
        <name>FMN</name>
        <dbReference type="ChEBI" id="CHEBI:58210"/>
    </cofactor>
    <text evidence="6">Binds 1 FMN per subunit.</text>
</comment>
<feature type="domain" description="Flavodoxin-like fold" evidence="7">
    <location>
        <begin position="3"/>
        <end position="196"/>
    </location>
</feature>
<keyword evidence="4 6" id="KW-0520">NAD</keyword>
<dbReference type="Gene3D" id="3.40.50.360">
    <property type="match status" value="1"/>
</dbReference>